<organism evidence="1 2">
    <name type="scientific">Methylomonas lenta</name>
    <dbReference type="NCBI Taxonomy" id="980561"/>
    <lineage>
        <taxon>Bacteria</taxon>
        <taxon>Pseudomonadati</taxon>
        <taxon>Pseudomonadota</taxon>
        <taxon>Gammaproteobacteria</taxon>
        <taxon>Methylococcales</taxon>
        <taxon>Methylococcaceae</taxon>
        <taxon>Methylomonas</taxon>
    </lineage>
</organism>
<dbReference type="PANTHER" id="PTHR34290:SF2">
    <property type="entry name" value="OS04G0668800 PROTEIN"/>
    <property type="match status" value="1"/>
</dbReference>
<keyword evidence="2" id="KW-1185">Reference proteome</keyword>
<comment type="caution">
    <text evidence="1">The sequence shown here is derived from an EMBL/GenBank/DDBJ whole genome shotgun (WGS) entry which is preliminary data.</text>
</comment>
<accession>A0A177N912</accession>
<gene>
    <name evidence="1" type="ORF">A1359_11870</name>
</gene>
<proteinExistence type="predicted"/>
<dbReference type="Pfam" id="PF04134">
    <property type="entry name" value="DCC1-like"/>
    <property type="match status" value="1"/>
</dbReference>
<dbReference type="EMBL" id="LUUI01000117">
    <property type="protein sequence ID" value="OAI13679.1"/>
    <property type="molecule type" value="Genomic_DNA"/>
</dbReference>
<dbReference type="PANTHER" id="PTHR34290">
    <property type="entry name" value="SI:CH73-390P7.2"/>
    <property type="match status" value="1"/>
</dbReference>
<dbReference type="OrthoDB" id="5294764at2"/>
<sequence>MTNSTDIPHEFVLFYDGQCPICQKEVAWLRWKNNQHKLGFQDINQADFDASVYGKTHDELMAEIHGVYADGRLIKGVEVFYAAYAAVGLGWIMAPTRWPLLKPLFNALYSIFARNRLSLGRLLSKKSCEKGNCRI</sequence>
<dbReference type="InterPro" id="IPR007263">
    <property type="entry name" value="DCC1-like"/>
</dbReference>
<name>A0A177N912_9GAMM</name>
<dbReference type="GO" id="GO:0015035">
    <property type="term" value="F:protein-disulfide reductase activity"/>
    <property type="evidence" value="ECO:0007669"/>
    <property type="project" value="InterPro"/>
</dbReference>
<dbReference type="Proteomes" id="UP000078476">
    <property type="component" value="Unassembled WGS sequence"/>
</dbReference>
<dbReference type="RefSeq" id="WP_066984198.1">
    <property type="nucleotide sequence ID" value="NZ_LUUI01000117.1"/>
</dbReference>
<evidence type="ECO:0000313" key="1">
    <source>
        <dbReference type="EMBL" id="OAI13679.1"/>
    </source>
</evidence>
<dbReference type="AlphaFoldDB" id="A0A177N912"/>
<dbReference type="STRING" id="980561.A1359_11870"/>
<evidence type="ECO:0000313" key="2">
    <source>
        <dbReference type="Proteomes" id="UP000078476"/>
    </source>
</evidence>
<protein>
    <submittedName>
        <fullName evidence="1">Thiol-disulfide oxidoreductase</fullName>
    </submittedName>
</protein>
<reference evidence="1 2" key="1">
    <citation type="submission" date="2016-03" db="EMBL/GenBank/DDBJ databases">
        <authorList>
            <person name="Ploux O."/>
        </authorList>
    </citation>
    <scope>NUCLEOTIDE SEQUENCE [LARGE SCALE GENOMIC DNA]</scope>
    <source>
        <strain evidence="1 2">R-45370</strain>
    </source>
</reference>
<dbReference type="InterPro" id="IPR044691">
    <property type="entry name" value="DCC1_Trx"/>
</dbReference>